<dbReference type="AlphaFoldDB" id="A0A0S4TIX7"/>
<evidence type="ECO:0000256" key="4">
    <source>
        <dbReference type="ARBA" id="ARBA00023163"/>
    </source>
</evidence>
<sequence length="279" mass="31423">MDYSRSLNSYINPVNTGDSLSANNVGITGYTFEMLTTETDSVHSNQYNLDSRNNSLPYMGILSNSSNKGTLKQVAVRICTLLKVWRISTQTDIADNLIMEYLGPIDSIRAANDPIYQKNRESSEKSIRRRVYDAINVLISAKIIDKSNKNIIWKGISSINHILCSDNSQSCDNLPLIQQNIREKLVEYERLQYLYLSLKTIIENNASTKAMNNGQKTLLPCCLVIANSKDSNISCIYRNNKSEVAIQVNSIVDFLDQYEIINRVAACIRMTAVDSDQLV</sequence>
<comment type="subcellular location">
    <subcellularLocation>
        <location evidence="5">Nucleus</location>
    </subcellularLocation>
</comment>
<gene>
    <name evidence="7" type="ORF">CHUDEA7_3650</name>
    <name evidence="8" type="ORF">GY17_00003084</name>
</gene>
<dbReference type="InterPro" id="IPR037241">
    <property type="entry name" value="E2F-DP_heterodim"/>
</dbReference>
<dbReference type="VEuPathDB" id="CryptoDB:ChTU502y2012_407g1785"/>
<dbReference type="VEuPathDB" id="CryptoDB:Chro.70407"/>
<dbReference type="Proteomes" id="UP000199752">
    <property type="component" value="Chromosome 7"/>
</dbReference>
<reference evidence="8 9" key="1">
    <citation type="submission" date="2014-11" db="EMBL/GenBank/DDBJ databases">
        <title>Comparative genomic analysis of Cryptosporidium hominis reveals occurrence of genetic recombination in virulent subtypes.</title>
        <authorList>
            <person name="Guo Y."/>
            <person name="Tang K."/>
            <person name="Frace M."/>
            <person name="Li N."/>
            <person name="Roellig D.M."/>
            <person name="Sammons S."/>
            <person name="Knipe K."/>
            <person name="Rowe L."/>
            <person name="Feng Y."/>
            <person name="Xiao L."/>
        </authorList>
    </citation>
    <scope>NUCLEOTIDE SEQUENCE [LARGE SCALE GENOMIC DNA]</scope>
    <source>
        <strain evidence="8">30976</strain>
    </source>
</reference>
<evidence type="ECO:0000313" key="8">
    <source>
        <dbReference type="EMBL" id="PPS93995.1"/>
    </source>
</evidence>
<dbReference type="InterPro" id="IPR015648">
    <property type="entry name" value="Transcrpt_fac_DP"/>
</dbReference>
<accession>A0A0S4TIX7</accession>
<name>A0A0S4TIX7_CRYHO</name>
<dbReference type="GO" id="GO:0000981">
    <property type="term" value="F:DNA-binding transcription factor activity, RNA polymerase II-specific"/>
    <property type="evidence" value="ECO:0007669"/>
    <property type="project" value="TreeGrafter"/>
</dbReference>
<dbReference type="InterPro" id="IPR003316">
    <property type="entry name" value="E2F_WHTH_DNA-bd_dom"/>
</dbReference>
<evidence type="ECO:0000256" key="1">
    <source>
        <dbReference type="ARBA" id="ARBA00010940"/>
    </source>
</evidence>
<dbReference type="OrthoDB" id="552115at2759"/>
<evidence type="ECO:0000313" key="7">
    <source>
        <dbReference type="EMBL" id="CUV07352.1"/>
    </source>
</evidence>
<comment type="similarity">
    <text evidence="1 5">Belongs to the E2F/DP family.</text>
</comment>
<dbReference type="Gene3D" id="1.10.10.10">
    <property type="entry name" value="Winged helix-like DNA-binding domain superfamily/Winged helix DNA-binding domain"/>
    <property type="match status" value="1"/>
</dbReference>
<dbReference type="GO" id="GO:0005634">
    <property type="term" value="C:nucleus"/>
    <property type="evidence" value="ECO:0007669"/>
    <property type="project" value="UniProtKB-SubCell"/>
</dbReference>
<dbReference type="InterPro" id="IPR036390">
    <property type="entry name" value="WH_DNA-bd_sf"/>
</dbReference>
<evidence type="ECO:0000256" key="3">
    <source>
        <dbReference type="ARBA" id="ARBA00023125"/>
    </source>
</evidence>
<keyword evidence="4 5" id="KW-0804">Transcription</keyword>
<dbReference type="VEuPathDB" id="CryptoDB:GY17_00003084"/>
<dbReference type="VEuPathDB" id="CryptoDB:CHUDEA7_3650"/>
<dbReference type="EMBL" id="LN877953">
    <property type="protein sequence ID" value="CUV07352.1"/>
    <property type="molecule type" value="Genomic_DNA"/>
</dbReference>
<evidence type="ECO:0000256" key="5">
    <source>
        <dbReference type="RuleBase" id="RU003796"/>
    </source>
</evidence>
<dbReference type="SUPFAM" id="SSF144074">
    <property type="entry name" value="E2F-DP heterodimerization region"/>
    <property type="match status" value="1"/>
</dbReference>
<dbReference type="PANTHER" id="PTHR12548">
    <property type="entry name" value="TRANSCRIPTION FACTOR DP"/>
    <property type="match status" value="1"/>
</dbReference>
<keyword evidence="5" id="KW-0539">Nucleus</keyword>
<protein>
    <submittedName>
        <fullName evidence="8">E2F/DP family winged-helix DNA-binding protein</fullName>
    </submittedName>
</protein>
<keyword evidence="3 5" id="KW-0238">DNA-binding</keyword>
<dbReference type="PANTHER" id="PTHR12548:SF9">
    <property type="entry name" value="TRANSCRIPTION FACTOR DP"/>
    <property type="match status" value="1"/>
</dbReference>
<keyword evidence="2 5" id="KW-0805">Transcription regulation</keyword>
<dbReference type="SMART" id="SM01372">
    <property type="entry name" value="E2F_TDP"/>
    <property type="match status" value="1"/>
</dbReference>
<dbReference type="GO" id="GO:0000977">
    <property type="term" value="F:RNA polymerase II transcription regulatory region sequence-specific DNA binding"/>
    <property type="evidence" value="ECO:0007669"/>
    <property type="project" value="TreeGrafter"/>
</dbReference>
<evidence type="ECO:0000259" key="6">
    <source>
        <dbReference type="SMART" id="SM01372"/>
    </source>
</evidence>
<dbReference type="GO" id="GO:0005667">
    <property type="term" value="C:transcription regulator complex"/>
    <property type="evidence" value="ECO:0007669"/>
    <property type="project" value="InterPro"/>
</dbReference>
<organism evidence="7">
    <name type="scientific">Cryptosporidium hominis</name>
    <dbReference type="NCBI Taxonomy" id="237895"/>
    <lineage>
        <taxon>Eukaryota</taxon>
        <taxon>Sar</taxon>
        <taxon>Alveolata</taxon>
        <taxon>Apicomplexa</taxon>
        <taxon>Conoidasida</taxon>
        <taxon>Coccidia</taxon>
        <taxon>Eucoccidiorida</taxon>
        <taxon>Eimeriorina</taxon>
        <taxon>Cryptosporidiidae</taxon>
        <taxon>Cryptosporidium</taxon>
    </lineage>
</organism>
<evidence type="ECO:0000313" key="9">
    <source>
        <dbReference type="Proteomes" id="UP001429100"/>
    </source>
</evidence>
<dbReference type="InterPro" id="IPR036388">
    <property type="entry name" value="WH-like_DNA-bd_sf"/>
</dbReference>
<proteinExistence type="inferred from homology"/>
<evidence type="ECO:0000256" key="2">
    <source>
        <dbReference type="ARBA" id="ARBA00023015"/>
    </source>
</evidence>
<dbReference type="SUPFAM" id="SSF46785">
    <property type="entry name" value="Winged helix' DNA-binding domain"/>
    <property type="match status" value="1"/>
</dbReference>
<feature type="domain" description="E2F/DP family winged-helix DNA-binding" evidence="6">
    <location>
        <begin position="66"/>
        <end position="155"/>
    </location>
</feature>
<dbReference type="Proteomes" id="UP001429100">
    <property type="component" value="Unassembled WGS sequence"/>
</dbReference>
<reference evidence="7" key="2">
    <citation type="submission" date="2015-08" db="EMBL/GenBank/DDBJ databases">
        <authorList>
            <person name="Babu N.S."/>
            <person name="Beckwith C.J."/>
            <person name="Beseler K.G."/>
            <person name="Brison A."/>
            <person name="Carone J.V."/>
            <person name="Caskin T.P."/>
            <person name="Diamond M."/>
            <person name="Durham M.E."/>
            <person name="Foxe J.M."/>
            <person name="Go M."/>
            <person name="Henderson B.A."/>
            <person name="Jones I.B."/>
            <person name="McGettigan J.A."/>
            <person name="Micheletti S.J."/>
            <person name="Nasrallah M.E."/>
            <person name="Ortiz D."/>
            <person name="Piller C.R."/>
            <person name="Privatt S.R."/>
            <person name="Schneider S.L."/>
            <person name="Sharp S."/>
            <person name="Smith T.C."/>
            <person name="Stanton J.D."/>
            <person name="Ullery H.E."/>
            <person name="Wilson R.J."/>
            <person name="Serrano M.G."/>
            <person name="Buck G."/>
            <person name="Lee V."/>
            <person name="Wang Y."/>
            <person name="Carvalho R."/>
            <person name="Voegtly L."/>
            <person name="Shi R."/>
            <person name="Duckworth R."/>
            <person name="Johnson A."/>
            <person name="Loviza R."/>
            <person name="Walstead R."/>
            <person name="Shah Z."/>
            <person name="Kiflezghi M."/>
            <person name="Wade K."/>
            <person name="Ball S.L."/>
            <person name="Bradley K.W."/>
            <person name="Asai D.J."/>
            <person name="Bowman C.A."/>
            <person name="Russell D.A."/>
            <person name="Pope W.H."/>
            <person name="Jacobs-Sera D."/>
            <person name="Hendrix R.W."/>
            <person name="Hatfull G.F."/>
        </authorList>
    </citation>
    <scope>NUCLEOTIDE SEQUENCE [LARGE SCALE GENOMIC DNA]</scope>
</reference>
<reference evidence="8 9" key="3">
    <citation type="submission" date="2017-10" db="EMBL/GenBank/DDBJ databases">
        <title>Consistent, comparative and evidence-based genome annotation and re-annotation for the closely-related species, Cryptosporidium parvum, C. hominis and C. tyzzeri.</title>
        <authorList>
            <person name="Baptista R.P."/>
            <person name="Li Y."/>
            <person name="Sateriale A."/>
            <person name="Striepen B."/>
            <person name="Kissinger J.C."/>
        </authorList>
    </citation>
    <scope>NUCLEOTIDE SEQUENCE [LARGE SCALE GENOMIC DNA]</scope>
    <source>
        <strain evidence="8">30976</strain>
    </source>
</reference>
<dbReference type="Pfam" id="PF02319">
    <property type="entry name" value="WHD_E2F_TDP"/>
    <property type="match status" value="1"/>
</dbReference>
<keyword evidence="9" id="KW-1185">Reference proteome</keyword>
<dbReference type="EMBL" id="JTAI01000005">
    <property type="protein sequence ID" value="PPS93995.1"/>
    <property type="molecule type" value="Genomic_DNA"/>
</dbReference>
<dbReference type="GO" id="GO:0051726">
    <property type="term" value="P:regulation of cell cycle"/>
    <property type="evidence" value="ECO:0007669"/>
    <property type="project" value="InterPro"/>
</dbReference>